<dbReference type="Proteomes" id="UP000756530">
    <property type="component" value="Unassembled WGS sequence"/>
</dbReference>
<sequence length="220" mass="23405">MTRTPTLVLTRPIVASERIARLYDGPVVVSPVLQIVGTDASIRLSGYAGVILTSANAIPFLPDLHGVPAYVVGQETAAACQADVRLVARDADDLVSRVTARGPLLHLCGRETRGDIAHRLSSAGIGTDSVVIYEQRAQDLTEDAKALIENGEAVILPLWSPRSAQLVGRQIKTISPGVRVIAFSPAVAKAWFDETGGDCVTCAEPTREEMLRQVDVAKVG</sequence>
<protein>
    <submittedName>
        <fullName evidence="2">Uroporphyrinogen-III synthase</fullName>
    </submittedName>
</protein>
<dbReference type="CDD" id="cd06578">
    <property type="entry name" value="HemD"/>
    <property type="match status" value="1"/>
</dbReference>
<accession>A0ABS6T5X1</accession>
<dbReference type="EMBL" id="JAHUZE010000003">
    <property type="protein sequence ID" value="MBV7379921.1"/>
    <property type="molecule type" value="Genomic_DNA"/>
</dbReference>
<evidence type="ECO:0000313" key="3">
    <source>
        <dbReference type="Proteomes" id="UP000756530"/>
    </source>
</evidence>
<dbReference type="RefSeq" id="WP_218393122.1">
    <property type="nucleotide sequence ID" value="NZ_JAHUZE010000003.1"/>
</dbReference>
<dbReference type="InterPro" id="IPR003754">
    <property type="entry name" value="4pyrrol_synth_uPrphyn_synth"/>
</dbReference>
<evidence type="ECO:0000259" key="1">
    <source>
        <dbReference type="Pfam" id="PF02602"/>
    </source>
</evidence>
<feature type="domain" description="Tetrapyrrole biosynthesis uroporphyrinogen III synthase" evidence="1">
    <location>
        <begin position="23"/>
        <end position="211"/>
    </location>
</feature>
<comment type="caution">
    <text evidence="2">The sequence shown here is derived from an EMBL/GenBank/DDBJ whole genome shotgun (WGS) entry which is preliminary data.</text>
</comment>
<reference evidence="2 3" key="1">
    <citation type="submission" date="2021-05" db="EMBL/GenBank/DDBJ databases">
        <title>Culturable bacteria isolated from Daya Bay.</title>
        <authorList>
            <person name="Zheng W."/>
            <person name="Yu S."/>
            <person name="Huang Y."/>
        </authorList>
    </citation>
    <scope>NUCLEOTIDE SEQUENCE [LARGE SCALE GENOMIC DNA]</scope>
    <source>
        <strain evidence="2 3">DP4N28-5</strain>
    </source>
</reference>
<organism evidence="2 3">
    <name type="scientific">Maritimibacter dapengensis</name>
    <dbReference type="NCBI Taxonomy" id="2836868"/>
    <lineage>
        <taxon>Bacteria</taxon>
        <taxon>Pseudomonadati</taxon>
        <taxon>Pseudomonadota</taxon>
        <taxon>Alphaproteobacteria</taxon>
        <taxon>Rhodobacterales</taxon>
        <taxon>Roseobacteraceae</taxon>
        <taxon>Maritimibacter</taxon>
    </lineage>
</organism>
<gene>
    <name evidence="2" type="ORF">KJP28_13395</name>
</gene>
<dbReference type="Pfam" id="PF02602">
    <property type="entry name" value="HEM4"/>
    <property type="match status" value="1"/>
</dbReference>
<keyword evidence="3" id="KW-1185">Reference proteome</keyword>
<evidence type="ECO:0000313" key="2">
    <source>
        <dbReference type="EMBL" id="MBV7379921.1"/>
    </source>
</evidence>
<name>A0ABS6T5X1_9RHOB</name>
<proteinExistence type="predicted"/>